<dbReference type="EMBL" id="MU250574">
    <property type="protein sequence ID" value="KAG7440271.1"/>
    <property type="molecule type" value="Genomic_DNA"/>
</dbReference>
<evidence type="ECO:0000313" key="2">
    <source>
        <dbReference type="EMBL" id="KAG7440271.1"/>
    </source>
</evidence>
<evidence type="ECO:0008006" key="4">
    <source>
        <dbReference type="Google" id="ProtNLM"/>
    </source>
</evidence>
<gene>
    <name evidence="2" type="ORF">BT62DRAFT_1012929</name>
</gene>
<dbReference type="RefSeq" id="XP_043033771.1">
    <property type="nucleotide sequence ID" value="XM_043177994.1"/>
</dbReference>
<proteinExistence type="predicted"/>
<sequence length="407" mass="45029">MRLRIQTDPPLPQLKAWFPFTDDVDIHGLKKSLCSTVQVLRDAKIKPGELTLELDGFELLDELASSGVVRDTDLIVIKERKGGSSKKRKAEVESLVTRNAKRLKKDLISSDSDDSTDSDSSSYESSSSDSTSSDSSPSVASVRKRSPPPLRQHYVPPGMGSQQTRSRNQRRRLKKKHEAEAVGSIPPTVTRPKDISSTNEIPLGRKAPTEDELSLSMFSLGNKNKKKGFKQKLSIPVTPKIVFQAQTPRFVPPSERENLPSKVFVTSVDVEAEKWGKKAKREAIEEEMVLDYGEEEVAEEGDTIDEEANKIWEAAEENFDSYPAITQPDQNHVGALVAWKALALNPITFSPEVSLHLACIVAVNAENAYVISRLVRPGWETGDEPIADETIAWDDVLNMGLKNAGPE</sequence>
<accession>A0A9P8AM37</accession>
<evidence type="ECO:0000256" key="1">
    <source>
        <dbReference type="SAM" id="MobiDB-lite"/>
    </source>
</evidence>
<dbReference type="Proteomes" id="UP000812287">
    <property type="component" value="Unassembled WGS sequence"/>
</dbReference>
<feature type="compositionally biased region" description="Basic residues" evidence="1">
    <location>
        <begin position="167"/>
        <end position="176"/>
    </location>
</feature>
<reference evidence="2" key="1">
    <citation type="submission" date="2020-11" db="EMBL/GenBank/DDBJ databases">
        <title>Adaptations for nitrogen fixation in a non-lichenized fungal sporocarp promotes dispersal by wood-feeding termites.</title>
        <authorList>
            <consortium name="DOE Joint Genome Institute"/>
            <person name="Koch R.A."/>
            <person name="Yoon G."/>
            <person name="Arayal U."/>
            <person name="Lail K."/>
            <person name="Amirebrahimi M."/>
            <person name="Labutti K."/>
            <person name="Lipzen A."/>
            <person name="Riley R."/>
            <person name="Barry K."/>
            <person name="Henrissat B."/>
            <person name="Grigoriev I.V."/>
            <person name="Herr J.R."/>
            <person name="Aime M.C."/>
        </authorList>
    </citation>
    <scope>NUCLEOTIDE SEQUENCE</scope>
    <source>
        <strain evidence="2">MCA 3950</strain>
    </source>
</reference>
<keyword evidence="3" id="KW-1185">Reference proteome</keyword>
<dbReference type="GeneID" id="66100281"/>
<feature type="region of interest" description="Disordered" evidence="1">
    <location>
        <begin position="106"/>
        <end position="208"/>
    </location>
</feature>
<organism evidence="2 3">
    <name type="scientific">Guyanagaster necrorhizus</name>
    <dbReference type="NCBI Taxonomy" id="856835"/>
    <lineage>
        <taxon>Eukaryota</taxon>
        <taxon>Fungi</taxon>
        <taxon>Dikarya</taxon>
        <taxon>Basidiomycota</taxon>
        <taxon>Agaricomycotina</taxon>
        <taxon>Agaricomycetes</taxon>
        <taxon>Agaricomycetidae</taxon>
        <taxon>Agaricales</taxon>
        <taxon>Marasmiineae</taxon>
        <taxon>Physalacriaceae</taxon>
        <taxon>Guyanagaster</taxon>
    </lineage>
</organism>
<evidence type="ECO:0000313" key="3">
    <source>
        <dbReference type="Proteomes" id="UP000812287"/>
    </source>
</evidence>
<name>A0A9P8AM37_9AGAR</name>
<dbReference type="OrthoDB" id="74813at2759"/>
<protein>
    <recommendedName>
        <fullName evidence="4">Coilin</fullName>
    </recommendedName>
</protein>
<dbReference type="AlphaFoldDB" id="A0A9P8AM37"/>
<comment type="caution">
    <text evidence="2">The sequence shown here is derived from an EMBL/GenBank/DDBJ whole genome shotgun (WGS) entry which is preliminary data.</text>
</comment>
<feature type="compositionally biased region" description="Low complexity" evidence="1">
    <location>
        <begin position="118"/>
        <end position="138"/>
    </location>
</feature>